<dbReference type="RefSeq" id="WP_149761327.1">
    <property type="nucleotide sequence ID" value="NZ_BSPE01000007.1"/>
</dbReference>
<sequence>MHILLAVLGILAAAALWWYRMKMMKDAANEAADVIGRVRGNIRRNRIRHQNEMSPLTAIDDPVVAAATLISALLSDDASLTPERETALRKEIEAIARAGKLEETLVYAKWAASQIDDTGAVIDKLGPFLRDRLSEEERHDLLAMIRRTSAMTGPQLPTLEPRMRRLRQKLGLEVN</sequence>
<dbReference type="OrthoDB" id="9807358at2"/>
<evidence type="ECO:0008006" key="3">
    <source>
        <dbReference type="Google" id="ProtNLM"/>
    </source>
</evidence>
<name>A0A1I4BFM5_9HYPH</name>
<protein>
    <recommendedName>
        <fullName evidence="3">Tellurite resistance protein TerB</fullName>
    </recommendedName>
</protein>
<evidence type="ECO:0000313" key="2">
    <source>
        <dbReference type="Proteomes" id="UP000323300"/>
    </source>
</evidence>
<organism evidence="1 2">
    <name type="scientific">Neomesorhizobium albiziae</name>
    <dbReference type="NCBI Taxonomy" id="335020"/>
    <lineage>
        <taxon>Bacteria</taxon>
        <taxon>Pseudomonadati</taxon>
        <taxon>Pseudomonadota</taxon>
        <taxon>Alphaproteobacteria</taxon>
        <taxon>Hyphomicrobiales</taxon>
        <taxon>Phyllobacteriaceae</taxon>
        <taxon>Neomesorhizobium</taxon>
    </lineage>
</organism>
<proteinExistence type="predicted"/>
<gene>
    <name evidence="1" type="ORF">SAMN04488498_11071</name>
</gene>
<accession>A0A1I4BFM5</accession>
<dbReference type="EMBL" id="FOSL01000010">
    <property type="protein sequence ID" value="SFK66789.1"/>
    <property type="molecule type" value="Genomic_DNA"/>
</dbReference>
<dbReference type="AlphaFoldDB" id="A0A1I4BFM5"/>
<dbReference type="Proteomes" id="UP000323300">
    <property type="component" value="Unassembled WGS sequence"/>
</dbReference>
<keyword evidence="2" id="KW-1185">Reference proteome</keyword>
<evidence type="ECO:0000313" key="1">
    <source>
        <dbReference type="EMBL" id="SFK66789.1"/>
    </source>
</evidence>
<reference evidence="1 2" key="1">
    <citation type="submission" date="2016-10" db="EMBL/GenBank/DDBJ databases">
        <authorList>
            <person name="Varghese N."/>
            <person name="Submissions S."/>
        </authorList>
    </citation>
    <scope>NUCLEOTIDE SEQUENCE [LARGE SCALE GENOMIC DNA]</scope>
    <source>
        <strain evidence="1 2">DSM 21822</strain>
    </source>
</reference>